<keyword evidence="1" id="KW-0812">Transmembrane</keyword>
<gene>
    <name evidence="2" type="ORF">FC62_GL001265</name>
</gene>
<accession>A0A0R1GT39</accession>
<keyword evidence="1" id="KW-0472">Membrane</keyword>
<feature type="transmembrane region" description="Helical" evidence="1">
    <location>
        <begin position="12"/>
        <end position="38"/>
    </location>
</feature>
<evidence type="ECO:0000313" key="2">
    <source>
        <dbReference type="EMBL" id="KRK37387.1"/>
    </source>
</evidence>
<feature type="transmembrane region" description="Helical" evidence="1">
    <location>
        <begin position="94"/>
        <end position="114"/>
    </location>
</feature>
<dbReference type="NCBIfam" id="TIGR01906">
    <property type="entry name" value="integ_TIGR01906"/>
    <property type="match status" value="1"/>
</dbReference>
<comment type="caution">
    <text evidence="2">The sequence shown here is derived from an EMBL/GenBank/DDBJ whole genome shotgun (WGS) entry which is preliminary data.</text>
</comment>
<organism evidence="2 3">
    <name type="scientific">Amylolactobacillus amylotrophicus DSM 20534</name>
    <dbReference type="NCBI Taxonomy" id="1423722"/>
    <lineage>
        <taxon>Bacteria</taxon>
        <taxon>Bacillati</taxon>
        <taxon>Bacillota</taxon>
        <taxon>Bacilli</taxon>
        <taxon>Lactobacillales</taxon>
        <taxon>Lactobacillaceae</taxon>
        <taxon>Amylolactobacillus</taxon>
    </lineage>
</organism>
<protein>
    <submittedName>
        <fullName evidence="2">Integral membrane protein</fullName>
    </submittedName>
</protein>
<dbReference type="Pfam" id="PF07314">
    <property type="entry name" value="Lit"/>
    <property type="match status" value="1"/>
</dbReference>
<name>A0A0R1GT39_9LACO</name>
<dbReference type="EMBL" id="AZCV01000005">
    <property type="protein sequence ID" value="KRK37387.1"/>
    <property type="molecule type" value="Genomic_DNA"/>
</dbReference>
<sequence>MRTREPGILRSLTQLLFGFVTAIVGTILLSWPLLYLFLKGEHLNKLVSLSVKQVMGNYNDLMAYLLSPFVKTLRMRDLPTSVSAASHFYEVKNLFQLVLAIFLLLLAALIIAKYQRIDFRLDKKMALLFMVLPVVVVPFASMNFDAFFVFFHGIFFHNSDWLFDPVTDPIINVLSENFFASCFVMFLVLYEIYFGSFLFSTKRKSMTSEN</sequence>
<dbReference type="PATRIC" id="fig|1423722.3.peg.1290"/>
<keyword evidence="1" id="KW-1133">Transmembrane helix</keyword>
<evidence type="ECO:0000313" key="3">
    <source>
        <dbReference type="Proteomes" id="UP000050909"/>
    </source>
</evidence>
<feature type="transmembrane region" description="Helical" evidence="1">
    <location>
        <begin position="178"/>
        <end position="199"/>
    </location>
</feature>
<dbReference type="AlphaFoldDB" id="A0A0R1GT39"/>
<reference evidence="2 3" key="1">
    <citation type="journal article" date="2015" name="Genome Announc.">
        <title>Expanding the biotechnology potential of lactobacilli through comparative genomics of 213 strains and associated genera.</title>
        <authorList>
            <person name="Sun Z."/>
            <person name="Harris H.M."/>
            <person name="McCann A."/>
            <person name="Guo C."/>
            <person name="Argimon S."/>
            <person name="Zhang W."/>
            <person name="Yang X."/>
            <person name="Jeffery I.B."/>
            <person name="Cooney J.C."/>
            <person name="Kagawa T.F."/>
            <person name="Liu W."/>
            <person name="Song Y."/>
            <person name="Salvetti E."/>
            <person name="Wrobel A."/>
            <person name="Rasinkangas P."/>
            <person name="Parkhill J."/>
            <person name="Rea M.C."/>
            <person name="O'Sullivan O."/>
            <person name="Ritari J."/>
            <person name="Douillard F.P."/>
            <person name="Paul Ross R."/>
            <person name="Yang R."/>
            <person name="Briner A.E."/>
            <person name="Felis G.E."/>
            <person name="de Vos W.M."/>
            <person name="Barrangou R."/>
            <person name="Klaenhammer T.R."/>
            <person name="Caufield P.W."/>
            <person name="Cui Y."/>
            <person name="Zhang H."/>
            <person name="O'Toole P.W."/>
        </authorList>
    </citation>
    <scope>NUCLEOTIDE SEQUENCE [LARGE SCALE GENOMIC DNA]</scope>
    <source>
        <strain evidence="2 3">DSM 20534</strain>
    </source>
</reference>
<feature type="transmembrane region" description="Helical" evidence="1">
    <location>
        <begin position="126"/>
        <end position="155"/>
    </location>
</feature>
<keyword evidence="3" id="KW-1185">Reference proteome</keyword>
<evidence type="ECO:0000256" key="1">
    <source>
        <dbReference type="SAM" id="Phobius"/>
    </source>
</evidence>
<proteinExistence type="predicted"/>
<dbReference type="Proteomes" id="UP000050909">
    <property type="component" value="Unassembled WGS sequence"/>
</dbReference>
<dbReference type="RefSeq" id="WP_056946443.1">
    <property type="nucleotide sequence ID" value="NZ_AZCV01000005.1"/>
</dbReference>
<dbReference type="InterPro" id="IPR010178">
    <property type="entry name" value="Lit"/>
</dbReference>